<evidence type="ECO:0000256" key="4">
    <source>
        <dbReference type="ARBA" id="ARBA00023163"/>
    </source>
</evidence>
<dbReference type="SMART" id="SM00530">
    <property type="entry name" value="HTH_XRE"/>
    <property type="match status" value="1"/>
</dbReference>
<dbReference type="Proteomes" id="UP000183407">
    <property type="component" value="Unassembled WGS sequence"/>
</dbReference>
<dbReference type="InterPro" id="IPR009057">
    <property type="entry name" value="Homeodomain-like_sf"/>
</dbReference>
<feature type="domain" description="HTH tetR-type" evidence="7">
    <location>
        <begin position="74"/>
        <end position="134"/>
    </location>
</feature>
<dbReference type="Pfam" id="PF13977">
    <property type="entry name" value="TetR_C_6"/>
    <property type="match status" value="1"/>
</dbReference>
<dbReference type="PROSITE" id="PS50977">
    <property type="entry name" value="HTH_TETR_2"/>
    <property type="match status" value="1"/>
</dbReference>
<dbReference type="InterPro" id="IPR039538">
    <property type="entry name" value="BetI_C"/>
</dbReference>
<dbReference type="OrthoDB" id="5242390at2"/>
<reference evidence="9" key="1">
    <citation type="submission" date="2016-10" db="EMBL/GenBank/DDBJ databases">
        <authorList>
            <person name="Varghese N."/>
        </authorList>
    </citation>
    <scope>NUCLEOTIDE SEQUENCE [LARGE SCALE GENOMIC DNA]</scope>
    <source>
        <strain evidence="9">DSM 44719</strain>
    </source>
</reference>
<protein>
    <submittedName>
        <fullName evidence="8">DNA-binding transcriptional regulator, AcrR family</fullName>
    </submittedName>
</protein>
<dbReference type="EMBL" id="FNTL01000002">
    <property type="protein sequence ID" value="SEB34601.1"/>
    <property type="molecule type" value="Genomic_DNA"/>
</dbReference>
<dbReference type="PROSITE" id="PS50943">
    <property type="entry name" value="HTH_CROC1"/>
    <property type="match status" value="1"/>
</dbReference>
<dbReference type="InterPro" id="IPR001647">
    <property type="entry name" value="HTH_TetR"/>
</dbReference>
<keyword evidence="4" id="KW-0804">Transcription</keyword>
<dbReference type="PRINTS" id="PR00455">
    <property type="entry name" value="HTHTETR"/>
</dbReference>
<dbReference type="InterPro" id="IPR050109">
    <property type="entry name" value="HTH-type_TetR-like_transc_reg"/>
</dbReference>
<dbReference type="InterPro" id="IPR036271">
    <property type="entry name" value="Tet_transcr_reg_TetR-rel_C_sf"/>
</dbReference>
<dbReference type="GO" id="GO:0003700">
    <property type="term" value="F:DNA-binding transcription factor activity"/>
    <property type="evidence" value="ECO:0007669"/>
    <property type="project" value="TreeGrafter"/>
</dbReference>
<feature type="DNA-binding region" description="H-T-H motif" evidence="5">
    <location>
        <begin position="97"/>
        <end position="116"/>
    </location>
</feature>
<evidence type="ECO:0000313" key="9">
    <source>
        <dbReference type="Proteomes" id="UP000183407"/>
    </source>
</evidence>
<dbReference type="PANTHER" id="PTHR30055">
    <property type="entry name" value="HTH-TYPE TRANSCRIPTIONAL REGULATOR RUTR"/>
    <property type="match status" value="1"/>
</dbReference>
<sequence length="267" mass="29513">MNGNRIRDAITRSGRTQSSVAAEIGLAPHKLSKSLAGTRTFKPTELAALSDALGLSTDYLLTGRQDNDTDVGSLQPERRILDSAAELIATHGFHSVRIADIAQACDVSTGAVHYYFPTRDDVLTAALQHYAERMFLRVQARLDQLRDDPTAQIRHLIDSQLPVDPAVRNEWSVWVQFWTEAILVPALRPAHNNLYERWRALVHTVVTNAQQAGIVGYRDPLKLAARFTALVDGAAIQLLTGAPGMNVDLMRALLAEVFWPQHETAYA</sequence>
<dbReference type="PANTHER" id="PTHR30055:SF238">
    <property type="entry name" value="MYCOFACTOCIN BIOSYNTHESIS TRANSCRIPTIONAL REGULATOR MFTR-RELATED"/>
    <property type="match status" value="1"/>
</dbReference>
<dbReference type="RefSeq" id="WP_083400240.1">
    <property type="nucleotide sequence ID" value="NZ_FNTL01000002.1"/>
</dbReference>
<dbReference type="AlphaFoldDB" id="A0A1H4IKJ0"/>
<gene>
    <name evidence="8" type="ORF">SAMN04490220_0164</name>
</gene>
<keyword evidence="1" id="KW-0678">Repressor</keyword>
<evidence type="ECO:0000259" key="7">
    <source>
        <dbReference type="PROSITE" id="PS50977"/>
    </source>
</evidence>
<dbReference type="GO" id="GO:0000976">
    <property type="term" value="F:transcription cis-regulatory region binding"/>
    <property type="evidence" value="ECO:0007669"/>
    <property type="project" value="TreeGrafter"/>
</dbReference>
<dbReference type="InterPro" id="IPR001387">
    <property type="entry name" value="Cro/C1-type_HTH"/>
</dbReference>
<dbReference type="Gene3D" id="1.10.357.10">
    <property type="entry name" value="Tetracycline Repressor, domain 2"/>
    <property type="match status" value="1"/>
</dbReference>
<evidence type="ECO:0000256" key="5">
    <source>
        <dbReference type="PROSITE-ProRule" id="PRU00335"/>
    </source>
</evidence>
<keyword evidence="3 5" id="KW-0238">DNA-binding</keyword>
<dbReference type="SUPFAM" id="SSF47413">
    <property type="entry name" value="lambda repressor-like DNA-binding domains"/>
    <property type="match status" value="1"/>
</dbReference>
<feature type="domain" description="HTH cro/C1-type" evidence="6">
    <location>
        <begin position="6"/>
        <end position="60"/>
    </location>
</feature>
<dbReference type="CDD" id="cd00093">
    <property type="entry name" value="HTH_XRE"/>
    <property type="match status" value="1"/>
</dbReference>
<dbReference type="Pfam" id="PF00440">
    <property type="entry name" value="TetR_N"/>
    <property type="match status" value="1"/>
</dbReference>
<evidence type="ECO:0000256" key="3">
    <source>
        <dbReference type="ARBA" id="ARBA00023125"/>
    </source>
</evidence>
<accession>A0A1H4IKJ0</accession>
<evidence type="ECO:0000259" key="6">
    <source>
        <dbReference type="PROSITE" id="PS50943"/>
    </source>
</evidence>
<proteinExistence type="predicted"/>
<dbReference type="Gene3D" id="1.10.260.40">
    <property type="entry name" value="lambda repressor-like DNA-binding domains"/>
    <property type="match status" value="1"/>
</dbReference>
<evidence type="ECO:0000256" key="2">
    <source>
        <dbReference type="ARBA" id="ARBA00023015"/>
    </source>
</evidence>
<evidence type="ECO:0000313" key="8">
    <source>
        <dbReference type="EMBL" id="SEB34601.1"/>
    </source>
</evidence>
<dbReference type="InterPro" id="IPR010982">
    <property type="entry name" value="Lambda_DNA-bd_dom_sf"/>
</dbReference>
<keyword evidence="2" id="KW-0805">Transcription regulation</keyword>
<organism evidence="8 9">
    <name type="scientific">Rhodococcus jostii</name>
    <dbReference type="NCBI Taxonomy" id="132919"/>
    <lineage>
        <taxon>Bacteria</taxon>
        <taxon>Bacillati</taxon>
        <taxon>Actinomycetota</taxon>
        <taxon>Actinomycetes</taxon>
        <taxon>Mycobacteriales</taxon>
        <taxon>Nocardiaceae</taxon>
        <taxon>Rhodococcus</taxon>
    </lineage>
</organism>
<name>A0A1H4IKJ0_RHOJO</name>
<dbReference type="SUPFAM" id="SSF48498">
    <property type="entry name" value="Tetracyclin repressor-like, C-terminal domain"/>
    <property type="match status" value="1"/>
</dbReference>
<evidence type="ECO:0000256" key="1">
    <source>
        <dbReference type="ARBA" id="ARBA00022491"/>
    </source>
</evidence>
<dbReference type="SUPFAM" id="SSF46689">
    <property type="entry name" value="Homeodomain-like"/>
    <property type="match status" value="1"/>
</dbReference>